<dbReference type="FunFam" id="3.30.200.20:FF:000579">
    <property type="entry name" value="cyclin-dependent kinase 20"/>
    <property type="match status" value="1"/>
</dbReference>
<dbReference type="Pfam" id="PF00069">
    <property type="entry name" value="Pkinase"/>
    <property type="match status" value="1"/>
</dbReference>
<evidence type="ECO:0000256" key="3">
    <source>
        <dbReference type="ARBA" id="ARBA00012425"/>
    </source>
</evidence>
<keyword evidence="16" id="KW-1185">Reference proteome</keyword>
<evidence type="ECO:0000256" key="8">
    <source>
        <dbReference type="ARBA" id="ARBA00022840"/>
    </source>
</evidence>
<organism evidence="15 16">
    <name type="scientific">Neocallimastix californiae</name>
    <dbReference type="NCBI Taxonomy" id="1754190"/>
    <lineage>
        <taxon>Eukaryota</taxon>
        <taxon>Fungi</taxon>
        <taxon>Fungi incertae sedis</taxon>
        <taxon>Chytridiomycota</taxon>
        <taxon>Chytridiomycota incertae sedis</taxon>
        <taxon>Neocallimastigomycetes</taxon>
        <taxon>Neocallimastigales</taxon>
        <taxon>Neocallimastigaceae</taxon>
        <taxon>Neocallimastix</taxon>
    </lineage>
</organism>
<name>A0A1Y2FFU3_9FUNG</name>
<dbReference type="PROSITE" id="PS00107">
    <property type="entry name" value="PROTEIN_KINASE_ATP"/>
    <property type="match status" value="1"/>
</dbReference>
<evidence type="ECO:0000256" key="1">
    <source>
        <dbReference type="ARBA" id="ARBA00004123"/>
    </source>
</evidence>
<dbReference type="PANTHER" id="PTHR24056:SF171">
    <property type="entry name" value="CYCLIN-DEPENDENT KINASE 20"/>
    <property type="match status" value="1"/>
</dbReference>
<dbReference type="STRING" id="1754190.A0A1Y2FFU3"/>
<keyword evidence="4 13" id="KW-0723">Serine/threonine-protein kinase</keyword>
<comment type="catalytic activity">
    <reaction evidence="11">
        <text>L-seryl-[protein] + ATP = O-phospho-L-seryl-[protein] + ADP + H(+)</text>
        <dbReference type="Rhea" id="RHEA:17989"/>
        <dbReference type="Rhea" id="RHEA-COMP:9863"/>
        <dbReference type="Rhea" id="RHEA-COMP:11604"/>
        <dbReference type="ChEBI" id="CHEBI:15378"/>
        <dbReference type="ChEBI" id="CHEBI:29999"/>
        <dbReference type="ChEBI" id="CHEBI:30616"/>
        <dbReference type="ChEBI" id="CHEBI:83421"/>
        <dbReference type="ChEBI" id="CHEBI:456216"/>
        <dbReference type="EC" id="2.7.11.22"/>
    </reaction>
</comment>
<feature type="domain" description="Protein kinase" evidence="14">
    <location>
        <begin position="4"/>
        <end position="298"/>
    </location>
</feature>
<evidence type="ECO:0000313" key="16">
    <source>
        <dbReference type="Proteomes" id="UP000193920"/>
    </source>
</evidence>
<keyword evidence="9" id="KW-0539">Nucleus</keyword>
<dbReference type="InterPro" id="IPR050108">
    <property type="entry name" value="CDK"/>
</dbReference>
<dbReference type="Gene3D" id="1.10.510.10">
    <property type="entry name" value="Transferase(Phosphotransferase) domain 1"/>
    <property type="match status" value="1"/>
</dbReference>
<keyword evidence="5" id="KW-0808">Transferase</keyword>
<dbReference type="Proteomes" id="UP000193920">
    <property type="component" value="Unassembled WGS sequence"/>
</dbReference>
<dbReference type="PANTHER" id="PTHR24056">
    <property type="entry name" value="CELL DIVISION PROTEIN KINASE"/>
    <property type="match status" value="1"/>
</dbReference>
<dbReference type="GO" id="GO:0005634">
    <property type="term" value="C:nucleus"/>
    <property type="evidence" value="ECO:0007669"/>
    <property type="project" value="UniProtKB-SubCell"/>
</dbReference>
<evidence type="ECO:0000256" key="6">
    <source>
        <dbReference type="ARBA" id="ARBA00022741"/>
    </source>
</evidence>
<comment type="subcellular location">
    <subcellularLocation>
        <location evidence="1">Nucleus</location>
    </subcellularLocation>
</comment>
<evidence type="ECO:0000256" key="4">
    <source>
        <dbReference type="ARBA" id="ARBA00022527"/>
    </source>
</evidence>
<dbReference type="InterPro" id="IPR017441">
    <property type="entry name" value="Protein_kinase_ATP_BS"/>
</dbReference>
<dbReference type="GO" id="GO:0004693">
    <property type="term" value="F:cyclin-dependent protein serine/threonine kinase activity"/>
    <property type="evidence" value="ECO:0007669"/>
    <property type="project" value="UniProtKB-EC"/>
</dbReference>
<feature type="binding site" evidence="12">
    <location>
        <position position="40"/>
    </location>
    <ligand>
        <name>ATP</name>
        <dbReference type="ChEBI" id="CHEBI:30616"/>
    </ligand>
</feature>
<dbReference type="PROSITE" id="PS50011">
    <property type="entry name" value="PROTEIN_KINASE_DOM"/>
    <property type="match status" value="1"/>
</dbReference>
<keyword evidence="8 12" id="KW-0067">ATP-binding</keyword>
<gene>
    <name evidence="15" type="ORF">LY90DRAFT_448929</name>
</gene>
<keyword evidence="7 15" id="KW-0418">Kinase</keyword>
<dbReference type="GO" id="GO:0005524">
    <property type="term" value="F:ATP binding"/>
    <property type="evidence" value="ECO:0007669"/>
    <property type="project" value="UniProtKB-UniRule"/>
</dbReference>
<dbReference type="InterPro" id="IPR011009">
    <property type="entry name" value="Kinase-like_dom_sf"/>
</dbReference>
<dbReference type="EMBL" id="MCOG01000008">
    <property type="protein sequence ID" value="ORY82828.1"/>
    <property type="molecule type" value="Genomic_DNA"/>
</dbReference>
<comment type="catalytic activity">
    <reaction evidence="10">
        <text>L-threonyl-[protein] + ATP = O-phospho-L-threonyl-[protein] + ADP + H(+)</text>
        <dbReference type="Rhea" id="RHEA:46608"/>
        <dbReference type="Rhea" id="RHEA-COMP:11060"/>
        <dbReference type="Rhea" id="RHEA-COMP:11605"/>
        <dbReference type="ChEBI" id="CHEBI:15378"/>
        <dbReference type="ChEBI" id="CHEBI:30013"/>
        <dbReference type="ChEBI" id="CHEBI:30616"/>
        <dbReference type="ChEBI" id="CHEBI:61977"/>
        <dbReference type="ChEBI" id="CHEBI:456216"/>
        <dbReference type="EC" id="2.7.11.22"/>
    </reaction>
</comment>
<comment type="caution">
    <text evidence="15">The sequence shown here is derived from an EMBL/GenBank/DDBJ whole genome shotgun (WGS) entry which is preliminary data.</text>
</comment>
<evidence type="ECO:0000256" key="7">
    <source>
        <dbReference type="ARBA" id="ARBA00022777"/>
    </source>
</evidence>
<evidence type="ECO:0000256" key="2">
    <source>
        <dbReference type="ARBA" id="ARBA00006485"/>
    </source>
</evidence>
<dbReference type="PROSITE" id="PS00108">
    <property type="entry name" value="PROTEIN_KINASE_ST"/>
    <property type="match status" value="1"/>
</dbReference>
<dbReference type="Gene3D" id="3.30.200.20">
    <property type="entry name" value="Phosphorylase Kinase, domain 1"/>
    <property type="match status" value="1"/>
</dbReference>
<evidence type="ECO:0000256" key="13">
    <source>
        <dbReference type="RuleBase" id="RU000304"/>
    </source>
</evidence>
<dbReference type="FunFam" id="1.10.510.10:FF:000624">
    <property type="entry name" value="Mitogen-activated protein kinase"/>
    <property type="match status" value="1"/>
</dbReference>
<dbReference type="EC" id="2.7.11.22" evidence="3"/>
<dbReference type="SMART" id="SM00220">
    <property type="entry name" value="S_TKc"/>
    <property type="match status" value="1"/>
</dbReference>
<dbReference type="InterPro" id="IPR008271">
    <property type="entry name" value="Ser/Thr_kinase_AS"/>
</dbReference>
<evidence type="ECO:0000256" key="10">
    <source>
        <dbReference type="ARBA" id="ARBA00047811"/>
    </source>
</evidence>
<keyword evidence="6 12" id="KW-0547">Nucleotide-binding</keyword>
<dbReference type="SUPFAM" id="SSF56112">
    <property type="entry name" value="Protein kinase-like (PK-like)"/>
    <property type="match status" value="1"/>
</dbReference>
<evidence type="ECO:0000256" key="5">
    <source>
        <dbReference type="ARBA" id="ARBA00022679"/>
    </source>
</evidence>
<comment type="similarity">
    <text evidence="2">Belongs to the protein kinase superfamily. CMGC Ser/Thr protein kinase family. CDC2/CDKX subfamily.</text>
</comment>
<dbReference type="AlphaFoldDB" id="A0A1Y2FFU3"/>
<evidence type="ECO:0000256" key="11">
    <source>
        <dbReference type="ARBA" id="ARBA00048367"/>
    </source>
</evidence>
<proteinExistence type="inferred from homology"/>
<accession>A0A1Y2FFU3</accession>
<evidence type="ECO:0000259" key="14">
    <source>
        <dbReference type="PROSITE" id="PS50011"/>
    </source>
</evidence>
<reference evidence="15 16" key="1">
    <citation type="submission" date="2016-08" db="EMBL/GenBank/DDBJ databases">
        <title>A Parts List for Fungal Cellulosomes Revealed by Comparative Genomics.</title>
        <authorList>
            <consortium name="DOE Joint Genome Institute"/>
            <person name="Haitjema C.H."/>
            <person name="Gilmore S.P."/>
            <person name="Henske J.K."/>
            <person name="Solomon K.V."/>
            <person name="De Groot R."/>
            <person name="Kuo A."/>
            <person name="Mondo S.J."/>
            <person name="Salamov A.A."/>
            <person name="Labutti K."/>
            <person name="Zhao Z."/>
            <person name="Chiniquy J."/>
            <person name="Barry K."/>
            <person name="Brewer H.M."/>
            <person name="Purvine S.O."/>
            <person name="Wright A.T."/>
            <person name="Boxma B."/>
            <person name="Van Alen T."/>
            <person name="Hackstein J.H."/>
            <person name="Baker S.E."/>
            <person name="Grigoriev I.V."/>
            <person name="O'Malley M.A."/>
        </authorList>
    </citation>
    <scope>NUCLEOTIDE SEQUENCE [LARGE SCALE GENOMIC DNA]</scope>
    <source>
        <strain evidence="15 16">G1</strain>
    </source>
</reference>
<dbReference type="InterPro" id="IPR000719">
    <property type="entry name" value="Prot_kinase_dom"/>
</dbReference>
<dbReference type="OrthoDB" id="1732493at2759"/>
<sequence>MEKYHILKKVGEGAHGVVFKAKWIKSDNATEKKEKKVALKKIPLRKLEDGFPVNTLREILAYNRLNHENIISLIDVFPQSINLVLVFDYIPLNLSQIINYYPDILTKENIKTIMFMILNGMAYCHAHSIIHRDLKPTNILVTNQGILKIGDFGQSRLHLVSPGSKSKHNYTHRVATRWYRSPELLFGSRNYDQGVDLWAIGTIFGELINTTPLFPGISDIDQIYCVFKILGTPSKESWPDMETLPDYNKIQFPDMEAIPFNEIFPNASPDELDLLSHFLVYNNVNRISAKQALFHPYFYNYPLYLKRINFYNKINSHY</sequence>
<evidence type="ECO:0000313" key="15">
    <source>
        <dbReference type="EMBL" id="ORY82828.1"/>
    </source>
</evidence>
<protein>
    <recommendedName>
        <fullName evidence="3">cyclin-dependent kinase</fullName>
        <ecNumber evidence="3">2.7.11.22</ecNumber>
    </recommendedName>
</protein>
<evidence type="ECO:0000256" key="9">
    <source>
        <dbReference type="ARBA" id="ARBA00023242"/>
    </source>
</evidence>
<evidence type="ECO:0000256" key="12">
    <source>
        <dbReference type="PROSITE-ProRule" id="PRU10141"/>
    </source>
</evidence>